<gene>
    <name evidence="8" type="primary">EBI3</name>
</gene>
<dbReference type="InterPro" id="IPR056621">
    <property type="entry name" value="FN3_IL27B_N"/>
</dbReference>
<dbReference type="PROSITE" id="PS50853">
    <property type="entry name" value="FN3"/>
    <property type="match status" value="2"/>
</dbReference>
<dbReference type="InterPro" id="IPR003961">
    <property type="entry name" value="FN3_dom"/>
</dbReference>
<evidence type="ECO:0000256" key="1">
    <source>
        <dbReference type="ARBA" id="ARBA00010890"/>
    </source>
</evidence>
<dbReference type="Pfam" id="PF00041">
    <property type="entry name" value="fn3"/>
    <property type="match status" value="1"/>
</dbReference>
<dbReference type="PANTHER" id="PTHR48483">
    <property type="entry name" value="INTERLEUKIN-27 SUBUNIT BETA"/>
    <property type="match status" value="1"/>
</dbReference>
<dbReference type="OMA" id="FQVCAKE"/>
<keyword evidence="4" id="KW-0325">Glycoprotein</keyword>
<dbReference type="GeneTree" id="ENSGT00940000160050"/>
<feature type="signal peptide" evidence="6">
    <location>
        <begin position="1"/>
        <end position="22"/>
    </location>
</feature>
<dbReference type="SMART" id="SM00060">
    <property type="entry name" value="FN3"/>
    <property type="match status" value="2"/>
</dbReference>
<feature type="domain" description="Fibronectin type-III" evidence="7">
    <location>
        <begin position="209"/>
        <end position="306"/>
    </location>
</feature>
<accession>A0A3B4D798</accession>
<name>A0A3B4D798_PYGNA</name>
<proteinExistence type="inferred from homology"/>
<evidence type="ECO:0000313" key="8">
    <source>
        <dbReference type="Ensembl" id="ENSPNAP00000019001.1"/>
    </source>
</evidence>
<dbReference type="InterPro" id="IPR013783">
    <property type="entry name" value="Ig-like_fold"/>
</dbReference>
<keyword evidence="3" id="KW-0677">Repeat</keyword>
<dbReference type="Ensembl" id="ENSPNAT00000028576.2">
    <property type="protein sequence ID" value="ENSPNAP00000019001.1"/>
    <property type="gene ID" value="ENSPNAG00000025513.2"/>
</dbReference>
<evidence type="ECO:0000313" key="9">
    <source>
        <dbReference type="Proteomes" id="UP001501920"/>
    </source>
</evidence>
<sequence length="306" mass="33925">MYVKHCIGTLIVLIAFFCQVWSQETTNEPPKQRPTKDIYLGIGSWADLPCTDGISEGLQWRRNGSLVGSGPVLNIRNASLGDKGIYTCHGPNGDTIEMLHLHLGYAPSPPEVQCWIPSYPLKALCSWTQTPDPLLPTHYITTYWSDSEEQLPAVHSCQKQREQDRQCVVEGVDLNPDTQYLVNITAVNALGSATRILSISLEDIVKPDPPVDVKATALPGKKVQVQWAPPPTWTDPVTFPLKYKVHFYWGNPNLDSTLGPYETDSMVRSGLPAGRTYQIRVSAMDFLGYGLSSEWSDPVSITLPKS</sequence>
<keyword evidence="2 6" id="KW-0732">Signal</keyword>
<evidence type="ECO:0000256" key="4">
    <source>
        <dbReference type="ARBA" id="ARBA00023180"/>
    </source>
</evidence>
<dbReference type="InterPro" id="IPR003530">
    <property type="entry name" value="Hematopoietin_rcpt_L_F3_CS"/>
</dbReference>
<reference evidence="8" key="2">
    <citation type="submission" date="2025-08" db="UniProtKB">
        <authorList>
            <consortium name="Ensembl"/>
        </authorList>
    </citation>
    <scope>IDENTIFICATION</scope>
</reference>
<evidence type="ECO:0000256" key="3">
    <source>
        <dbReference type="ARBA" id="ARBA00022737"/>
    </source>
</evidence>
<feature type="chain" id="PRO_5017191384" description="Fibronectin type-III domain-containing protein" evidence="6">
    <location>
        <begin position="23"/>
        <end position="306"/>
    </location>
</feature>
<dbReference type="AlphaFoldDB" id="A0A3B4D798"/>
<dbReference type="RefSeq" id="XP_017555755.1">
    <property type="nucleotide sequence ID" value="XM_017700266.1"/>
</dbReference>
<keyword evidence="9" id="KW-1185">Reference proteome</keyword>
<reference evidence="8 9" key="1">
    <citation type="submission" date="2020-10" db="EMBL/GenBank/DDBJ databases">
        <title>Pygocentrus nattereri (red-bellied piranha) genome, fPygNat1, primary haplotype.</title>
        <authorList>
            <person name="Myers G."/>
            <person name="Meyer A."/>
            <person name="Karagic N."/>
            <person name="Pippel M."/>
            <person name="Winkler S."/>
            <person name="Tracey A."/>
            <person name="Wood J."/>
            <person name="Formenti G."/>
            <person name="Howe K."/>
            <person name="Fedrigo O."/>
            <person name="Jarvis E.D."/>
        </authorList>
    </citation>
    <scope>NUCLEOTIDE SEQUENCE [LARGE SCALE GENOMIC DNA]</scope>
</reference>
<dbReference type="GO" id="GO:0004896">
    <property type="term" value="F:cytokine receptor activity"/>
    <property type="evidence" value="ECO:0007669"/>
    <property type="project" value="InterPro"/>
</dbReference>
<dbReference type="CTD" id="10148"/>
<dbReference type="STRING" id="42514.ENSPNAP00000019001"/>
<evidence type="ECO:0000256" key="2">
    <source>
        <dbReference type="ARBA" id="ARBA00022729"/>
    </source>
</evidence>
<dbReference type="InterPro" id="IPR036179">
    <property type="entry name" value="Ig-like_dom_sf"/>
</dbReference>
<dbReference type="SUPFAM" id="SSF48726">
    <property type="entry name" value="Immunoglobulin"/>
    <property type="match status" value="1"/>
</dbReference>
<dbReference type="PANTHER" id="PTHR48483:SF2">
    <property type="entry name" value="INTERLEUKIN-27 SUBUNIT BETA"/>
    <property type="match status" value="1"/>
</dbReference>
<dbReference type="InterPro" id="IPR053073">
    <property type="entry name" value="IL11/IL27_subunit_beta"/>
</dbReference>
<protein>
    <recommendedName>
        <fullName evidence="7">Fibronectin type-III domain-containing protein</fullName>
    </recommendedName>
</protein>
<comment type="similarity">
    <text evidence="1">Belongs to the type I cytokine receptor family. Type 3 subfamily.</text>
</comment>
<dbReference type="PROSITE" id="PS01354">
    <property type="entry name" value="HEMATOPO_REC_L_F3"/>
    <property type="match status" value="1"/>
</dbReference>
<feature type="domain" description="Fibronectin type-III" evidence="7">
    <location>
        <begin position="106"/>
        <end position="208"/>
    </location>
</feature>
<dbReference type="GeneID" id="108428894"/>
<evidence type="ECO:0000259" key="7">
    <source>
        <dbReference type="PROSITE" id="PS50853"/>
    </source>
</evidence>
<dbReference type="InterPro" id="IPR036116">
    <property type="entry name" value="FN3_sf"/>
</dbReference>
<dbReference type="OrthoDB" id="6381660at2759"/>
<evidence type="ECO:0000256" key="5">
    <source>
        <dbReference type="ARBA" id="ARBA00023319"/>
    </source>
</evidence>
<dbReference type="CDD" id="cd00063">
    <property type="entry name" value="FN3"/>
    <property type="match status" value="2"/>
</dbReference>
<dbReference type="Proteomes" id="UP001501920">
    <property type="component" value="Chromosome 2"/>
</dbReference>
<reference evidence="8" key="3">
    <citation type="submission" date="2025-09" db="UniProtKB">
        <authorList>
            <consortium name="Ensembl"/>
        </authorList>
    </citation>
    <scope>IDENTIFICATION</scope>
</reference>
<evidence type="ECO:0000256" key="6">
    <source>
        <dbReference type="SAM" id="SignalP"/>
    </source>
</evidence>
<dbReference type="Pfam" id="PF24031">
    <property type="entry name" value="FN3_IL27B_N"/>
    <property type="match status" value="1"/>
</dbReference>
<dbReference type="GO" id="GO:0016020">
    <property type="term" value="C:membrane"/>
    <property type="evidence" value="ECO:0007669"/>
    <property type="project" value="InterPro"/>
</dbReference>
<dbReference type="Gene3D" id="2.60.40.10">
    <property type="entry name" value="Immunoglobulins"/>
    <property type="match status" value="2"/>
</dbReference>
<organism evidence="8 9">
    <name type="scientific">Pygocentrus nattereri</name>
    <name type="common">Red-bellied piranha</name>
    <dbReference type="NCBI Taxonomy" id="42514"/>
    <lineage>
        <taxon>Eukaryota</taxon>
        <taxon>Metazoa</taxon>
        <taxon>Chordata</taxon>
        <taxon>Craniata</taxon>
        <taxon>Vertebrata</taxon>
        <taxon>Euteleostomi</taxon>
        <taxon>Actinopterygii</taxon>
        <taxon>Neopterygii</taxon>
        <taxon>Teleostei</taxon>
        <taxon>Ostariophysi</taxon>
        <taxon>Characiformes</taxon>
        <taxon>Characoidei</taxon>
        <taxon>Pygocentrus</taxon>
    </lineage>
</organism>
<keyword evidence="5" id="KW-0393">Immunoglobulin domain</keyword>
<dbReference type="SUPFAM" id="SSF49265">
    <property type="entry name" value="Fibronectin type III"/>
    <property type="match status" value="2"/>
</dbReference>